<feature type="transmembrane region" description="Helical" evidence="11">
    <location>
        <begin position="20"/>
        <end position="45"/>
    </location>
</feature>
<accession>E8U853</accession>
<reference evidence="12 13" key="1">
    <citation type="journal article" date="2011" name="Stand. Genomic Sci.">
        <title>Complete genome sequence of Deinococcus maricopensis type strain (LB-34).</title>
        <authorList>
            <person name="Pukall R."/>
            <person name="Zeytun A."/>
            <person name="Lucas S."/>
            <person name="Lapidus A."/>
            <person name="Hammon N."/>
            <person name="Deshpande S."/>
            <person name="Nolan M."/>
            <person name="Cheng J.F."/>
            <person name="Pitluck S."/>
            <person name="Liolios K."/>
            <person name="Pagani I."/>
            <person name="Mikhailova N."/>
            <person name="Ivanova N."/>
            <person name="Mavromatis K."/>
            <person name="Pati A."/>
            <person name="Tapia R."/>
            <person name="Han C."/>
            <person name="Goodwin L."/>
            <person name="Chen A."/>
            <person name="Palaniappan K."/>
            <person name="Land M."/>
            <person name="Hauser L."/>
            <person name="Chang Y.J."/>
            <person name="Jeffries C.D."/>
            <person name="Brambilla E.M."/>
            <person name="Rohde M."/>
            <person name="Goker M."/>
            <person name="Detter J.C."/>
            <person name="Woyke T."/>
            <person name="Bristow J."/>
            <person name="Eisen J.A."/>
            <person name="Markowitz V."/>
            <person name="Hugenholtz P."/>
            <person name="Kyrpides N.C."/>
            <person name="Klenk H.P."/>
        </authorList>
    </citation>
    <scope>NUCLEOTIDE SEQUENCE [LARGE SCALE GENOMIC DNA]</scope>
    <source>
        <strain evidence="13">DSM 21211 / LMG 22137 / NRRL B-23946 / LB-34</strain>
    </source>
</reference>
<dbReference type="Pfam" id="PF02669">
    <property type="entry name" value="KdpC"/>
    <property type="match status" value="1"/>
</dbReference>
<keyword evidence="10 11" id="KW-0472">Membrane</keyword>
<evidence type="ECO:0000256" key="11">
    <source>
        <dbReference type="HAMAP-Rule" id="MF_00276"/>
    </source>
</evidence>
<comment type="subunit">
    <text evidence="11">The system is composed of three essential subunits: KdpA, KdpB and KdpC.</text>
</comment>
<dbReference type="HAMAP" id="MF_00276">
    <property type="entry name" value="KdpC"/>
    <property type="match status" value="1"/>
</dbReference>
<evidence type="ECO:0000256" key="6">
    <source>
        <dbReference type="ARBA" id="ARBA00022840"/>
    </source>
</evidence>
<reference evidence="13" key="2">
    <citation type="submission" date="2011-01" db="EMBL/GenBank/DDBJ databases">
        <title>The complete genome of Deinococcus maricopensis DSM 21211.</title>
        <authorList>
            <consortium name="US DOE Joint Genome Institute (JGI-PGF)"/>
            <person name="Lucas S."/>
            <person name="Copeland A."/>
            <person name="Lapidus A."/>
            <person name="Goodwin L."/>
            <person name="Pitluck S."/>
            <person name="Kyrpides N."/>
            <person name="Mavromatis K."/>
            <person name="Pagani I."/>
            <person name="Ivanova N."/>
            <person name="Ovchinnikova G."/>
            <person name="Zeytun A."/>
            <person name="Detter J.C."/>
            <person name="Han C."/>
            <person name="Land M."/>
            <person name="Hauser L."/>
            <person name="Markowitz V."/>
            <person name="Cheng J.-F."/>
            <person name="Hugenholtz P."/>
            <person name="Woyke T."/>
            <person name="Wu D."/>
            <person name="Pukall R."/>
            <person name="Gehrich-Schroeter G."/>
            <person name="Brambilla E."/>
            <person name="Klenk H.-P."/>
            <person name="Eisen J.A."/>
        </authorList>
    </citation>
    <scope>NUCLEOTIDE SEQUENCE [LARGE SCALE GENOMIC DNA]</scope>
    <source>
        <strain evidence="13">DSM 21211 / LMG 22137 / NRRL B-23946 / LB-34</strain>
    </source>
</reference>
<proteinExistence type="inferred from homology"/>
<dbReference type="GO" id="GO:0005524">
    <property type="term" value="F:ATP binding"/>
    <property type="evidence" value="ECO:0007669"/>
    <property type="project" value="UniProtKB-UniRule"/>
</dbReference>
<keyword evidence="4 11" id="KW-0812">Transmembrane</keyword>
<evidence type="ECO:0000256" key="3">
    <source>
        <dbReference type="ARBA" id="ARBA00022538"/>
    </source>
</evidence>
<protein>
    <recommendedName>
        <fullName evidence="11">Potassium-transporting ATPase KdpC subunit</fullName>
    </recommendedName>
    <alternativeName>
        <fullName evidence="11">ATP phosphohydrolase [potassium-transporting] C chain</fullName>
    </alternativeName>
    <alternativeName>
        <fullName evidence="11">Potassium-binding and translocating subunit C</fullName>
    </alternativeName>
    <alternativeName>
        <fullName evidence="11">Potassium-translocating ATPase C chain</fullName>
    </alternativeName>
</protein>
<dbReference type="KEGG" id="dmr:Deima_1593"/>
<evidence type="ECO:0000256" key="2">
    <source>
        <dbReference type="ARBA" id="ARBA00022475"/>
    </source>
</evidence>
<dbReference type="AlphaFoldDB" id="E8U853"/>
<evidence type="ECO:0000256" key="4">
    <source>
        <dbReference type="ARBA" id="ARBA00022692"/>
    </source>
</evidence>
<dbReference type="NCBIfam" id="TIGR00681">
    <property type="entry name" value="kdpC"/>
    <property type="match status" value="1"/>
</dbReference>
<dbReference type="STRING" id="709986.Deima_1593"/>
<keyword evidence="3 11" id="KW-0633">Potassium transport</keyword>
<keyword evidence="13" id="KW-1185">Reference proteome</keyword>
<evidence type="ECO:0000256" key="8">
    <source>
        <dbReference type="ARBA" id="ARBA00022989"/>
    </source>
</evidence>
<dbReference type="PANTHER" id="PTHR30042:SF2">
    <property type="entry name" value="POTASSIUM-TRANSPORTING ATPASE KDPC SUBUNIT"/>
    <property type="match status" value="1"/>
</dbReference>
<keyword evidence="8 11" id="KW-1133">Transmembrane helix</keyword>
<evidence type="ECO:0000256" key="10">
    <source>
        <dbReference type="ARBA" id="ARBA00023136"/>
    </source>
</evidence>
<keyword evidence="12" id="KW-0378">Hydrolase</keyword>
<comment type="similarity">
    <text evidence="11">Belongs to the KdpC family.</text>
</comment>
<keyword evidence="6 11" id="KW-0067">ATP-binding</keyword>
<evidence type="ECO:0000256" key="9">
    <source>
        <dbReference type="ARBA" id="ARBA00023065"/>
    </source>
</evidence>
<keyword evidence="1 11" id="KW-0813">Transport</keyword>
<name>E8U853_DEIML</name>
<dbReference type="EMBL" id="CP002454">
    <property type="protein sequence ID" value="ADV67242.1"/>
    <property type="molecule type" value="Genomic_DNA"/>
</dbReference>
<dbReference type="OrthoDB" id="9809491at2"/>
<comment type="subcellular location">
    <subcellularLocation>
        <location evidence="11">Cell membrane</location>
        <topology evidence="11">Single-pass membrane protein</topology>
    </subcellularLocation>
</comment>
<keyword evidence="5 11" id="KW-0547">Nucleotide-binding</keyword>
<dbReference type="NCBIfam" id="NF001454">
    <property type="entry name" value="PRK00315.1"/>
    <property type="match status" value="1"/>
</dbReference>
<keyword evidence="7 11" id="KW-0630">Potassium</keyword>
<dbReference type="Proteomes" id="UP000008635">
    <property type="component" value="Chromosome"/>
</dbReference>
<dbReference type="GO" id="GO:0005886">
    <property type="term" value="C:plasma membrane"/>
    <property type="evidence" value="ECO:0007669"/>
    <property type="project" value="UniProtKB-SubCell"/>
</dbReference>
<keyword evidence="9 11" id="KW-0406">Ion transport</keyword>
<dbReference type="HOGENOM" id="CLU_077094_2_0_0"/>
<evidence type="ECO:0000313" key="12">
    <source>
        <dbReference type="EMBL" id="ADV67242.1"/>
    </source>
</evidence>
<dbReference type="InterPro" id="IPR003820">
    <property type="entry name" value="KdpC"/>
</dbReference>
<sequence length="199" mass="20238" precursor="true">MSSPHAELDTRGGSALTFLRFTLVLVALAGLVYPVVTTLLGGALFPRQANGSLLERGGRVMGSRLVGQPFSGARYFIGRPSAAGAGGYDPMSASGSNLAASNPALRARVQATAAAIAAREGVRAEQVPLDLLAASGSGLDPHISPASAALQVPRVARARGVSDAVVRAAVARHTRGAVLGVGEPRVNVLELNLELDGGR</sequence>
<dbReference type="PANTHER" id="PTHR30042">
    <property type="entry name" value="POTASSIUM-TRANSPORTING ATPASE C CHAIN"/>
    <property type="match status" value="1"/>
</dbReference>
<organism evidence="12 13">
    <name type="scientific">Deinococcus maricopensis (strain DSM 21211 / LMG 22137 / NRRL B-23946 / LB-34)</name>
    <dbReference type="NCBI Taxonomy" id="709986"/>
    <lineage>
        <taxon>Bacteria</taxon>
        <taxon>Thermotogati</taxon>
        <taxon>Deinococcota</taxon>
        <taxon>Deinococci</taxon>
        <taxon>Deinococcales</taxon>
        <taxon>Deinococcaceae</taxon>
        <taxon>Deinococcus</taxon>
    </lineage>
</organism>
<dbReference type="RefSeq" id="WP_013556747.1">
    <property type="nucleotide sequence ID" value="NC_014958.1"/>
</dbReference>
<comment type="function">
    <text evidence="11">Part of the high-affinity ATP-driven potassium transport (or Kdp) system, which catalyzes the hydrolysis of ATP coupled with the electrogenic transport of potassium into the cytoplasm. This subunit acts as a catalytic chaperone that increases the ATP-binding affinity of the ATP-hydrolyzing subunit KdpB by the formation of a transient KdpB/KdpC/ATP ternary complex.</text>
</comment>
<dbReference type="GO" id="GO:0016787">
    <property type="term" value="F:hydrolase activity"/>
    <property type="evidence" value="ECO:0007669"/>
    <property type="project" value="UniProtKB-KW"/>
</dbReference>
<evidence type="ECO:0000256" key="5">
    <source>
        <dbReference type="ARBA" id="ARBA00022741"/>
    </source>
</evidence>
<evidence type="ECO:0000313" key="13">
    <source>
        <dbReference type="Proteomes" id="UP000008635"/>
    </source>
</evidence>
<evidence type="ECO:0000256" key="1">
    <source>
        <dbReference type="ARBA" id="ARBA00022448"/>
    </source>
</evidence>
<dbReference type="eggNOG" id="COG2156">
    <property type="taxonomic scope" value="Bacteria"/>
</dbReference>
<gene>
    <name evidence="11" type="primary">kdpC</name>
    <name evidence="12" type="ordered locus">Deima_1593</name>
</gene>
<evidence type="ECO:0000256" key="7">
    <source>
        <dbReference type="ARBA" id="ARBA00022958"/>
    </source>
</evidence>
<dbReference type="PIRSF" id="PIRSF001296">
    <property type="entry name" value="K_ATPase_KdpC"/>
    <property type="match status" value="1"/>
</dbReference>
<dbReference type="GO" id="GO:0008556">
    <property type="term" value="F:P-type potassium transmembrane transporter activity"/>
    <property type="evidence" value="ECO:0007669"/>
    <property type="project" value="InterPro"/>
</dbReference>
<keyword evidence="2 11" id="KW-1003">Cell membrane</keyword>